<dbReference type="InterPro" id="IPR037027">
    <property type="entry name" value="YqgF/RNaseH-like_dom_sf"/>
</dbReference>
<dbReference type="AlphaFoldDB" id="A8WJL4"/>
<dbReference type="InterPro" id="IPR012337">
    <property type="entry name" value="RNaseH-like_sf"/>
</dbReference>
<dbReference type="Pfam" id="PF17674">
    <property type="entry name" value="HHH_9"/>
    <property type="match status" value="1"/>
</dbReference>
<dbReference type="InterPro" id="IPR050437">
    <property type="entry name" value="Ribos_protein_bS1-like"/>
</dbReference>
<evidence type="ECO:0000259" key="3">
    <source>
        <dbReference type="SMART" id="SM00732"/>
    </source>
</evidence>
<dbReference type="InParanoid" id="A8WJL4"/>
<dbReference type="InterPro" id="IPR032639">
    <property type="entry name" value="Tex_YqgF"/>
</dbReference>
<evidence type="ECO:0000313" key="6">
    <source>
        <dbReference type="WormBase" id="CBG23927"/>
    </source>
</evidence>
<dbReference type="KEGG" id="cbr:CBG_23927"/>
<dbReference type="GeneID" id="8589988"/>
<dbReference type="OMA" id="RWAWRTR"/>
<dbReference type="Gene3D" id="1.10.150.310">
    <property type="entry name" value="Tex RuvX-like domain-like"/>
    <property type="match status" value="1"/>
</dbReference>
<dbReference type="SMART" id="SM00732">
    <property type="entry name" value="YqgFc"/>
    <property type="match status" value="1"/>
</dbReference>
<evidence type="ECO:0000313" key="4">
    <source>
        <dbReference type="EMBL" id="CAP20657.2"/>
    </source>
</evidence>
<dbReference type="SMART" id="SM00316">
    <property type="entry name" value="S1"/>
    <property type="match status" value="1"/>
</dbReference>
<dbReference type="WormBase" id="CBG23927">
    <property type="protein sequence ID" value="CBP39813"/>
    <property type="gene ID" value="WBGene00042160"/>
</dbReference>
<feature type="compositionally biased region" description="Low complexity" evidence="1">
    <location>
        <begin position="743"/>
        <end position="756"/>
    </location>
</feature>
<dbReference type="SUPFAM" id="SSF53098">
    <property type="entry name" value="Ribonuclease H-like"/>
    <property type="match status" value="1"/>
</dbReference>
<dbReference type="GO" id="GO:0006139">
    <property type="term" value="P:nucleobase-containing compound metabolic process"/>
    <property type="evidence" value="ECO:0007669"/>
    <property type="project" value="InterPro"/>
</dbReference>
<dbReference type="InterPro" id="IPR010994">
    <property type="entry name" value="RuvA_2-like"/>
</dbReference>
<dbReference type="InterPro" id="IPR006641">
    <property type="entry name" value="YqgF/RNaseH-like_dom"/>
</dbReference>
<dbReference type="SUPFAM" id="SSF158832">
    <property type="entry name" value="Tex N-terminal region-like"/>
    <property type="match status" value="1"/>
</dbReference>
<dbReference type="FunCoup" id="A8WJL4">
    <property type="interactions" value="1493"/>
</dbReference>
<dbReference type="SUPFAM" id="SSF50249">
    <property type="entry name" value="Nucleic acid-binding proteins"/>
    <property type="match status" value="1"/>
</dbReference>
<dbReference type="InterPro" id="IPR003029">
    <property type="entry name" value="S1_domain"/>
</dbReference>
<feature type="domain" description="S1 motif" evidence="2">
    <location>
        <begin position="689"/>
        <end position="794"/>
    </location>
</feature>
<proteinExistence type="predicted"/>
<dbReference type="SUPFAM" id="SSF47781">
    <property type="entry name" value="RuvA domain 2-like"/>
    <property type="match status" value="2"/>
</dbReference>
<feature type="domain" description="YqgF/RNase H-like" evidence="3">
    <location>
        <begin position="340"/>
        <end position="443"/>
    </location>
</feature>
<dbReference type="PANTHER" id="PTHR10724">
    <property type="entry name" value="30S RIBOSOMAL PROTEIN S1"/>
    <property type="match status" value="1"/>
</dbReference>
<dbReference type="Gene3D" id="2.40.50.140">
    <property type="entry name" value="Nucleic acid-binding proteins"/>
    <property type="match status" value="1"/>
</dbReference>
<dbReference type="eggNOG" id="KOG1857">
    <property type="taxonomic scope" value="Eukaryota"/>
</dbReference>
<gene>
    <name evidence="4 6" type="ORF">CBG23927</name>
    <name evidence="4" type="ORF">CBG_23927</name>
</gene>
<reference evidence="4 5" key="1">
    <citation type="journal article" date="2003" name="PLoS Biol.">
        <title>The genome sequence of Caenorhabditis briggsae: a platform for comparative genomics.</title>
        <authorList>
            <person name="Stein L.D."/>
            <person name="Bao Z."/>
            <person name="Blasiar D."/>
            <person name="Blumenthal T."/>
            <person name="Brent M.R."/>
            <person name="Chen N."/>
            <person name="Chinwalla A."/>
            <person name="Clarke L."/>
            <person name="Clee C."/>
            <person name="Coghlan A."/>
            <person name="Coulson A."/>
            <person name="D'Eustachio P."/>
            <person name="Fitch D.H."/>
            <person name="Fulton L.A."/>
            <person name="Fulton R.E."/>
            <person name="Griffiths-Jones S."/>
            <person name="Harris T.W."/>
            <person name="Hillier L.W."/>
            <person name="Kamath R."/>
            <person name="Kuwabara P.E."/>
            <person name="Mardis E.R."/>
            <person name="Marra M.A."/>
            <person name="Miner T.L."/>
            <person name="Minx P."/>
            <person name="Mullikin J.C."/>
            <person name="Plumb R.W."/>
            <person name="Rogers J."/>
            <person name="Schein J.E."/>
            <person name="Sohrmann M."/>
            <person name="Spieth J."/>
            <person name="Stajich J.E."/>
            <person name="Wei C."/>
            <person name="Willey D."/>
            <person name="Wilson R.K."/>
            <person name="Durbin R."/>
            <person name="Waterston R.H."/>
        </authorList>
    </citation>
    <scope>NUCLEOTIDE SEQUENCE [LARGE SCALE GENOMIC DNA]</scope>
    <source>
        <strain evidence="4 5">AF16</strain>
    </source>
</reference>
<dbReference type="PANTHER" id="PTHR10724:SF10">
    <property type="entry name" value="S1 RNA-BINDING DOMAIN-CONTAINING PROTEIN 1"/>
    <property type="match status" value="1"/>
</dbReference>
<dbReference type="Gene3D" id="3.30.420.140">
    <property type="entry name" value="YqgF/RNase H-like domain"/>
    <property type="match status" value="1"/>
</dbReference>
<dbReference type="CTD" id="8589988"/>
<dbReference type="InterPro" id="IPR012340">
    <property type="entry name" value="NA-bd_OB-fold"/>
</dbReference>
<keyword evidence="5" id="KW-1185">Reference proteome</keyword>
<protein>
    <submittedName>
        <fullName evidence="4">Protein CBG23927</fullName>
    </submittedName>
</protein>
<dbReference type="FunFam" id="1.10.150.310:FF:000003">
    <property type="entry name" value="LD12377p"/>
    <property type="match status" value="1"/>
</dbReference>
<dbReference type="InterPro" id="IPR041692">
    <property type="entry name" value="HHH_9"/>
</dbReference>
<dbReference type="Proteomes" id="UP000008549">
    <property type="component" value="Unassembled WGS sequence"/>
</dbReference>
<dbReference type="GO" id="GO:0003735">
    <property type="term" value="F:structural constituent of ribosome"/>
    <property type="evidence" value="ECO:0000318"/>
    <property type="project" value="GO_Central"/>
</dbReference>
<dbReference type="Pfam" id="PF16921">
    <property type="entry name" value="Tex_YqgF"/>
    <property type="match status" value="1"/>
</dbReference>
<dbReference type="STRING" id="6238.A8WJL4"/>
<evidence type="ECO:0000256" key="1">
    <source>
        <dbReference type="SAM" id="MobiDB-lite"/>
    </source>
</evidence>
<evidence type="ECO:0000259" key="2">
    <source>
        <dbReference type="SMART" id="SM00316"/>
    </source>
</evidence>
<organism evidence="4 5">
    <name type="scientific">Caenorhabditis briggsae</name>
    <dbReference type="NCBI Taxonomy" id="6238"/>
    <lineage>
        <taxon>Eukaryota</taxon>
        <taxon>Metazoa</taxon>
        <taxon>Ecdysozoa</taxon>
        <taxon>Nematoda</taxon>
        <taxon>Chromadorea</taxon>
        <taxon>Rhabditida</taxon>
        <taxon>Rhabditina</taxon>
        <taxon>Rhabditomorpha</taxon>
        <taxon>Rhabditoidea</taxon>
        <taxon>Rhabditidae</taxon>
        <taxon>Peloderinae</taxon>
        <taxon>Caenorhabditis</taxon>
    </lineage>
</organism>
<dbReference type="InterPro" id="IPR023319">
    <property type="entry name" value="Tex-like_HTH_dom_sf"/>
</dbReference>
<evidence type="ECO:0000313" key="5">
    <source>
        <dbReference type="Proteomes" id="UP000008549"/>
    </source>
</evidence>
<accession>A8WJL4</accession>
<dbReference type="HOGENOM" id="CLU_009833_0_2_1"/>
<dbReference type="InterPro" id="IPR018974">
    <property type="entry name" value="Tex-like_N"/>
</dbReference>
<dbReference type="Gene3D" id="1.10.10.650">
    <property type="entry name" value="RuvA domain 2-like"/>
    <property type="match status" value="1"/>
</dbReference>
<dbReference type="GO" id="GO:0003729">
    <property type="term" value="F:mRNA binding"/>
    <property type="evidence" value="ECO:0000318"/>
    <property type="project" value="GO_Central"/>
</dbReference>
<sequence>MKRAALIEKEWILNKPIEDFVLKEVRELTFNRARGLIALFKEGCETAYIARYREDVHGGLSPEKIRKAKDTYLAAVHLNSKVASSITTITGKLTGLDEKRAVTERLKGCDDMEEVSDITKEFAPGSRKTKANIARGLGLEGPALKVLNGEFVDFCSLITREMKTVRDVEENMKALVADLINKDEEVRKIALKIVKLQTNVRMTVTSKLTREVEKKIETEAVKKVRERYREVIGLTRTAYHIMSHTVSALNRGSEEGVIAWKVELNPSDVTKMHPFQKKTVHRNMQNFFQSAYFYSINTYTVPMLERGVKRFLSKSSEERSITVFGRNVEQMFSQKGVHSKYVIALDPGSIVKAAFLEPNGKVIDMDQFSFSFRAPTFDSRGIEILKNWAKQTMGKDIVVAVGNGSNTYGTQTAVSTMIQNEAFPKEIDVCFCVVPEHGASKYSCTDAAREEFGEDVDIKLISAVSIGRRLIDPMSEYVKIEPQHLGKGQYQLSINEKSLKGKLVDVVRDRVSLIGVDLNLASEALLRNICGLNSTTAAEIVKYRMQKGRFKSRAELKKVKGIGDVSFQQCSGFLTVSRPDELDQPAKKRFKTPDGVAGWSPLDTTTVHPDHYGIALKLISKLNLTVEQIVSGADISFTNLTPEEEEIIKLLRDKPDLKPPPVMMVLAVSIPLNTCFFFQKKCRALKNLRVNEVFLGTVTNTVSSFSEAYLTITDFGVFVDIGVEKDGLVHISNYRKNNEQPKTKSSNNKNAPKSNTFVNKNDPEADFKNVPSVGDQIEVIIQGIKGDRISLVPIKEPKPQSSSFASGSR</sequence>
<dbReference type="InterPro" id="IPR023323">
    <property type="entry name" value="Tex-like_dom_sf"/>
</dbReference>
<dbReference type="Pfam" id="PF12836">
    <property type="entry name" value="HHH_3"/>
    <property type="match status" value="1"/>
</dbReference>
<dbReference type="EMBL" id="HE601044">
    <property type="protein sequence ID" value="CAP20657.2"/>
    <property type="molecule type" value="Genomic_DNA"/>
</dbReference>
<dbReference type="Gene3D" id="1.10.3500.10">
    <property type="entry name" value="Tex N-terminal region-like"/>
    <property type="match status" value="1"/>
</dbReference>
<dbReference type="Pfam" id="PF09371">
    <property type="entry name" value="Tex_N"/>
    <property type="match status" value="1"/>
</dbReference>
<reference evidence="4 5" key="2">
    <citation type="journal article" date="2011" name="PLoS Genet.">
        <title>Caenorhabditis briggsae recombinant inbred line genotypes reveal inter-strain incompatibility and the evolution of recombination.</title>
        <authorList>
            <person name="Ross J.A."/>
            <person name="Koboldt D.C."/>
            <person name="Staisch J.E."/>
            <person name="Chamberlin H.M."/>
            <person name="Gupta B.P."/>
            <person name="Miller R.D."/>
            <person name="Baird S.E."/>
            <person name="Haag E.S."/>
        </authorList>
    </citation>
    <scope>NUCLEOTIDE SEQUENCE [LARGE SCALE GENOMIC DNA]</scope>
    <source>
        <strain evidence="4 5">AF16</strain>
    </source>
</reference>
<dbReference type="RefSeq" id="XP_045091202.1">
    <property type="nucleotide sequence ID" value="XM_045237928.1"/>
</dbReference>
<name>A8WJL4_CAEBR</name>
<dbReference type="GO" id="GO:0006412">
    <property type="term" value="P:translation"/>
    <property type="evidence" value="ECO:0000318"/>
    <property type="project" value="GO_Central"/>
</dbReference>
<feature type="region of interest" description="Disordered" evidence="1">
    <location>
        <begin position="735"/>
        <end position="770"/>
    </location>
</feature>